<organism evidence="1">
    <name type="scientific">Myoviridae sp. ct9dX1</name>
    <dbReference type="NCBI Taxonomy" id="2827665"/>
    <lineage>
        <taxon>Viruses</taxon>
        <taxon>Duplodnaviria</taxon>
        <taxon>Heunggongvirae</taxon>
        <taxon>Uroviricota</taxon>
        <taxon>Caudoviricetes</taxon>
    </lineage>
</organism>
<reference evidence="1" key="1">
    <citation type="journal article" date="2021" name="Proc. Natl. Acad. Sci. U.S.A.">
        <title>A Catalog of Tens of Thousands of Viruses from Human Metagenomes Reveals Hidden Associations with Chronic Diseases.</title>
        <authorList>
            <person name="Tisza M.J."/>
            <person name="Buck C.B."/>
        </authorList>
    </citation>
    <scope>NUCLEOTIDE SEQUENCE</scope>
    <source>
        <strain evidence="1">Ct9dX1</strain>
    </source>
</reference>
<name>A0A8S5TJ76_9CAUD</name>
<sequence>MNIDKNKLVSARENALMNQFELSQASKVDLSLIRRLESIGGVTPKSIAEKLAIALSTRLDDITTSEDIGQESTVEGGNLSDGGVAVSEQKAFLLVNTRRSLGQSPAPRLIRIDQITSMSVDFKEPKIWVIYETGSKGMTSTVTEYFKSFDDRDTAWASIMTKISETNNVIRSDANGCNNAV</sequence>
<accession>A0A8S5TJ76</accession>
<dbReference type="EMBL" id="BK032832">
    <property type="protein sequence ID" value="DAF63055.1"/>
    <property type="molecule type" value="Genomic_DNA"/>
</dbReference>
<protein>
    <submittedName>
        <fullName evidence="1">Uncharacterized protein</fullName>
    </submittedName>
</protein>
<evidence type="ECO:0000313" key="1">
    <source>
        <dbReference type="EMBL" id="DAF63055.1"/>
    </source>
</evidence>
<proteinExistence type="predicted"/>